<comment type="caution">
    <text evidence="1">The sequence shown here is derived from an EMBL/GenBank/DDBJ whole genome shotgun (WGS) entry which is preliminary data.</text>
</comment>
<sequence length="252" mass="28887">MVVIEGDGILREQTSSLVAGEHYGSTEEMHNDSLHVEELQRRHQMQQLRNVGSPTESIYFHPDEHVGMEHDWSKGGENQPHMEGGDIPTSSRALYYAMYVQHSGLSNEEIKAMERLMAVIYGTPPPYAGHVTSLNRDILEEYNRRWYHICSSCGGSMNQQQVAYENRACNIYGGDQSLHFPHKSWFKWERNKRRLGCTFTRKERMAITLVQIAISIMDDNVVQNSIVEDTQGLLGFSKLFFVAIASFLMLFH</sequence>
<protein>
    <submittedName>
        <fullName evidence="1">Uncharacterized protein</fullName>
    </submittedName>
</protein>
<keyword evidence="2" id="KW-1185">Reference proteome</keyword>
<reference evidence="1 2" key="1">
    <citation type="submission" date="2014-10" db="EMBL/GenBank/DDBJ databases">
        <title>Draft genome of the hookworm Ancylostoma caninum.</title>
        <authorList>
            <person name="Mitreva M."/>
        </authorList>
    </citation>
    <scope>NUCLEOTIDE SEQUENCE [LARGE SCALE GENOMIC DNA]</scope>
    <source>
        <strain evidence="1 2">Baltimore</strain>
    </source>
</reference>
<dbReference type="AlphaFoldDB" id="A0A368H820"/>
<dbReference type="EMBL" id="JOJR01000011">
    <property type="protein sequence ID" value="RCN51759.1"/>
    <property type="molecule type" value="Genomic_DNA"/>
</dbReference>
<evidence type="ECO:0000313" key="1">
    <source>
        <dbReference type="EMBL" id="RCN51759.1"/>
    </source>
</evidence>
<dbReference type="OrthoDB" id="10490342at2759"/>
<dbReference type="Proteomes" id="UP000252519">
    <property type="component" value="Unassembled WGS sequence"/>
</dbReference>
<gene>
    <name evidence="1" type="ORF">ANCCAN_02119</name>
</gene>
<organism evidence="1 2">
    <name type="scientific">Ancylostoma caninum</name>
    <name type="common">Dog hookworm</name>
    <dbReference type="NCBI Taxonomy" id="29170"/>
    <lineage>
        <taxon>Eukaryota</taxon>
        <taxon>Metazoa</taxon>
        <taxon>Ecdysozoa</taxon>
        <taxon>Nematoda</taxon>
        <taxon>Chromadorea</taxon>
        <taxon>Rhabditida</taxon>
        <taxon>Rhabditina</taxon>
        <taxon>Rhabditomorpha</taxon>
        <taxon>Strongyloidea</taxon>
        <taxon>Ancylostomatidae</taxon>
        <taxon>Ancylostomatinae</taxon>
        <taxon>Ancylostoma</taxon>
    </lineage>
</organism>
<proteinExistence type="predicted"/>
<evidence type="ECO:0000313" key="2">
    <source>
        <dbReference type="Proteomes" id="UP000252519"/>
    </source>
</evidence>
<accession>A0A368H820</accession>
<name>A0A368H820_ANCCA</name>